<dbReference type="GO" id="GO:0007157">
    <property type="term" value="P:heterophilic cell-cell adhesion via plasma membrane cell adhesion molecules"/>
    <property type="evidence" value="ECO:0007669"/>
    <property type="project" value="UniProtKB-ARBA"/>
</dbReference>
<dbReference type="SUPFAM" id="SSF69318">
    <property type="entry name" value="Integrin alpha N-terminal domain"/>
    <property type="match status" value="1"/>
</dbReference>
<evidence type="ECO:0000256" key="6">
    <source>
        <dbReference type="ARBA" id="ARBA00022889"/>
    </source>
</evidence>
<feature type="transmembrane region" description="Helical" evidence="13">
    <location>
        <begin position="1015"/>
        <end position="1037"/>
    </location>
</feature>
<dbReference type="GO" id="GO:0009897">
    <property type="term" value="C:external side of plasma membrane"/>
    <property type="evidence" value="ECO:0007669"/>
    <property type="project" value="TreeGrafter"/>
</dbReference>
<gene>
    <name evidence="15" type="ORF">LSTR_LSTR000695</name>
</gene>
<evidence type="ECO:0000256" key="9">
    <source>
        <dbReference type="ARBA" id="ARBA00023136"/>
    </source>
</evidence>
<dbReference type="EMBL" id="QKKF02010319">
    <property type="protein sequence ID" value="RZF44743.1"/>
    <property type="molecule type" value="Genomic_DNA"/>
</dbReference>
<dbReference type="GO" id="GO:0005178">
    <property type="term" value="F:integrin binding"/>
    <property type="evidence" value="ECO:0007669"/>
    <property type="project" value="TreeGrafter"/>
</dbReference>
<sequence>MFLDRSITLYFLILFHENNGFNLNPKSNQLIRDPALNENSYFGFSVAFQKRVTITAQDKSNPWLIVGSPRSKIEYLYSSEEPGDVFKCDTANIESCYSVFNEKLLKEIKPQQWSNAWIGAVVKTYSYDAEHVILACGPRYGPDHQPGAQNSIDGVCFFLNGTSLPSITDEVMKAPVRGTTADSSFEKRRKRYLNRGFGQVWRTVTFPTPPPTPPPTPTILPLPQIVRGYRSIYGLSADFEKVPDGWSALIGKISINRHRWEGAVSKLNWTIKEDKRFLMDDKLENKRIKNSYFGYTVTAGKSSSEDLIYVSSPRNGSAGKVEVYQKQSNVPPKRIGFYLGEQTGEMFGASLCASDFNNDGIEDIVVGAPFFARSEESFNEGRISVIISIGYDLRNRFRTSYRYSGRKNSGAQFGLSLSAIGDLDKDGLPDIAVGAPYEDGQGAIYIFLGDRVNGLSEQFSQHIRASEVHHSLLGFGISMTGEQDVDFNRFDDIGVGSYLSSTVVLLKSKQVIKLRGDLKILSDFERGVISVNEKPVLISACVHYEAGQLKTDMAYVQIKIDVDKKFKRTRSVEVNSTLATIKGTTIEAVSEIFYNESFCLNFTFYLQEEIKNRDYELLIEMQNSTLNDDERCIKECPMTDPKLERDLTELRLPFETHVADLQLSSEFINISGSTYMHTSANRNLAIKVKFINKKDTAIATMLDIKIPSILSIKYVEGDERCKMFTLLKTEAEQTHYNCKFRNVKRNEERTIIMHLSTSDLTEEVDELIFNFTVSSSSKELENDLEDNDSSLALSVDVDTPLFISGYANPTEIIISKDEKNDIFKHVYDVSNRSPMKLAVSINITVPIPVIVSDTGRVPMVLLQGKLQLPYDKEITCSNDADESLKKLFLEWNDIPDQNFTRSLGDKMKLRAEKIMKNNFDCDHQSQLFTTESSIALACVNISCSSFPFEGNATVELRLRSSYKVFEYLIGTDGMRKFITGASVFLSHYRKKFHLTGIQEAEVETKITVYIHENPIWPLVLAIVLTLVLLIIITYGLYKANFFKRNRVNKDISNDAGATSTDNLLTE</sequence>
<protein>
    <recommendedName>
        <fullName evidence="14">Integrin alpha second immunoglobulin-like domain-containing protein</fullName>
    </recommendedName>
</protein>
<keyword evidence="11" id="KW-0325">Glycoprotein</keyword>
<evidence type="ECO:0000256" key="2">
    <source>
        <dbReference type="ARBA" id="ARBA00008054"/>
    </source>
</evidence>
<organism evidence="15 16">
    <name type="scientific">Laodelphax striatellus</name>
    <name type="common">Small brown planthopper</name>
    <name type="synonym">Delphax striatella</name>
    <dbReference type="NCBI Taxonomy" id="195883"/>
    <lineage>
        <taxon>Eukaryota</taxon>
        <taxon>Metazoa</taxon>
        <taxon>Ecdysozoa</taxon>
        <taxon>Arthropoda</taxon>
        <taxon>Hexapoda</taxon>
        <taxon>Insecta</taxon>
        <taxon>Pterygota</taxon>
        <taxon>Neoptera</taxon>
        <taxon>Paraneoptera</taxon>
        <taxon>Hemiptera</taxon>
        <taxon>Auchenorrhyncha</taxon>
        <taxon>Fulgoroidea</taxon>
        <taxon>Delphacidae</taxon>
        <taxon>Criomorphinae</taxon>
        <taxon>Laodelphax</taxon>
    </lineage>
</organism>
<evidence type="ECO:0000256" key="11">
    <source>
        <dbReference type="ARBA" id="ARBA00023180"/>
    </source>
</evidence>
<reference evidence="15 16" key="1">
    <citation type="journal article" date="2017" name="Gigascience">
        <title>Genome sequence of the small brown planthopper, Laodelphax striatellus.</title>
        <authorList>
            <person name="Zhu J."/>
            <person name="Jiang F."/>
            <person name="Wang X."/>
            <person name="Yang P."/>
            <person name="Bao Y."/>
            <person name="Zhao W."/>
            <person name="Wang W."/>
            <person name="Lu H."/>
            <person name="Wang Q."/>
            <person name="Cui N."/>
            <person name="Li J."/>
            <person name="Chen X."/>
            <person name="Luo L."/>
            <person name="Yu J."/>
            <person name="Kang L."/>
            <person name="Cui F."/>
        </authorList>
    </citation>
    <scope>NUCLEOTIDE SEQUENCE [LARGE SCALE GENOMIC DNA]</scope>
    <source>
        <strain evidence="15">Lst14</strain>
    </source>
</reference>
<dbReference type="InterPro" id="IPR032695">
    <property type="entry name" value="Integrin_dom_sf"/>
</dbReference>
<evidence type="ECO:0000256" key="8">
    <source>
        <dbReference type="ARBA" id="ARBA00023037"/>
    </source>
</evidence>
<keyword evidence="3 13" id="KW-0812">Transmembrane</keyword>
<dbReference type="InParanoid" id="A0A482XG39"/>
<keyword evidence="4" id="KW-0732">Signal</keyword>
<dbReference type="InterPro" id="IPR013517">
    <property type="entry name" value="FG-GAP"/>
</dbReference>
<keyword evidence="7 13" id="KW-1133">Transmembrane helix</keyword>
<accession>A0A482XG39</accession>
<dbReference type="GO" id="GO:0007229">
    <property type="term" value="P:integrin-mediated signaling pathway"/>
    <property type="evidence" value="ECO:0007669"/>
    <property type="project" value="UniProtKB-KW"/>
</dbReference>
<dbReference type="InterPro" id="IPR000413">
    <property type="entry name" value="Integrin_alpha"/>
</dbReference>
<dbReference type="InterPro" id="IPR028994">
    <property type="entry name" value="Integrin_alpha_N"/>
</dbReference>
<evidence type="ECO:0000256" key="5">
    <source>
        <dbReference type="ARBA" id="ARBA00022737"/>
    </source>
</evidence>
<dbReference type="PANTHER" id="PTHR23220">
    <property type="entry name" value="INTEGRIN ALPHA"/>
    <property type="match status" value="1"/>
</dbReference>
<dbReference type="GO" id="GO:0007160">
    <property type="term" value="P:cell-matrix adhesion"/>
    <property type="evidence" value="ECO:0007669"/>
    <property type="project" value="TreeGrafter"/>
</dbReference>
<keyword evidence="6 13" id="KW-0130">Cell adhesion</keyword>
<dbReference type="Pfam" id="PF20805">
    <property type="entry name" value="Integrin_A_Ig_2"/>
    <property type="match status" value="1"/>
</dbReference>
<evidence type="ECO:0000256" key="7">
    <source>
        <dbReference type="ARBA" id="ARBA00022989"/>
    </source>
</evidence>
<evidence type="ECO:0000256" key="1">
    <source>
        <dbReference type="ARBA" id="ARBA00004479"/>
    </source>
</evidence>
<evidence type="ECO:0000256" key="4">
    <source>
        <dbReference type="ARBA" id="ARBA00022729"/>
    </source>
</evidence>
<dbReference type="Gene3D" id="2.60.40.1530">
    <property type="entry name" value="ntegrin, alpha v. Chain A, domain 4"/>
    <property type="match status" value="1"/>
</dbReference>
<evidence type="ECO:0000256" key="3">
    <source>
        <dbReference type="ARBA" id="ARBA00022692"/>
    </source>
</evidence>
<evidence type="ECO:0000259" key="14">
    <source>
        <dbReference type="Pfam" id="PF20805"/>
    </source>
</evidence>
<dbReference type="Gene3D" id="2.60.40.1510">
    <property type="entry name" value="ntegrin, alpha v. Chain A, domain 3"/>
    <property type="match status" value="1"/>
</dbReference>
<dbReference type="SUPFAM" id="SSF69179">
    <property type="entry name" value="Integrin domains"/>
    <property type="match status" value="1"/>
</dbReference>
<dbReference type="SMR" id="A0A482XG39"/>
<dbReference type="InterPro" id="IPR013519">
    <property type="entry name" value="Int_alpha_beta-p"/>
</dbReference>
<dbReference type="OrthoDB" id="5573735at2759"/>
<keyword evidence="16" id="KW-1185">Reference proteome</keyword>
<evidence type="ECO:0000256" key="13">
    <source>
        <dbReference type="RuleBase" id="RU003762"/>
    </source>
</evidence>
<keyword evidence="9 13" id="KW-0472">Membrane</keyword>
<keyword evidence="8 13" id="KW-0401">Integrin</keyword>
<feature type="repeat" description="FG-GAP" evidence="12">
    <location>
        <begin position="333"/>
        <end position="395"/>
    </location>
</feature>
<dbReference type="GO" id="GO:0008305">
    <property type="term" value="C:integrin complex"/>
    <property type="evidence" value="ECO:0007669"/>
    <property type="project" value="InterPro"/>
</dbReference>
<comment type="subcellular location">
    <subcellularLocation>
        <location evidence="1 13">Membrane</location>
        <topology evidence="1 13">Single-pass type I membrane protein</topology>
    </subcellularLocation>
</comment>
<evidence type="ECO:0000256" key="12">
    <source>
        <dbReference type="PROSITE-ProRule" id="PRU00803"/>
    </source>
</evidence>
<feature type="domain" description="Integrin alpha second immunoglobulin-like" evidence="14">
    <location>
        <begin position="658"/>
        <end position="793"/>
    </location>
</feature>
<comment type="caution">
    <text evidence="15">The sequence shown here is derived from an EMBL/GenBank/DDBJ whole genome shotgun (WGS) entry which is preliminary data.</text>
</comment>
<keyword evidence="10 13" id="KW-0675">Receptor</keyword>
<dbReference type="Gene3D" id="1.20.5.930">
    <property type="entry name" value="Bicelle-embedded integrin alpha(iib) transmembrane segment"/>
    <property type="match status" value="1"/>
</dbReference>
<feature type="repeat" description="FG-GAP" evidence="12">
    <location>
        <begin position="28"/>
        <end position="97"/>
    </location>
</feature>
<proteinExistence type="inferred from homology"/>
<dbReference type="GO" id="GO:0033627">
    <property type="term" value="P:cell adhesion mediated by integrin"/>
    <property type="evidence" value="ECO:0007669"/>
    <property type="project" value="TreeGrafter"/>
</dbReference>
<dbReference type="AlphaFoldDB" id="A0A482XG39"/>
<dbReference type="STRING" id="195883.A0A482XG39"/>
<dbReference type="PRINTS" id="PR01185">
    <property type="entry name" value="INTEGRINA"/>
</dbReference>
<dbReference type="SMART" id="SM00191">
    <property type="entry name" value="Int_alpha"/>
    <property type="match status" value="5"/>
</dbReference>
<evidence type="ECO:0000313" key="15">
    <source>
        <dbReference type="EMBL" id="RZF44743.1"/>
    </source>
</evidence>
<evidence type="ECO:0000313" key="16">
    <source>
        <dbReference type="Proteomes" id="UP000291343"/>
    </source>
</evidence>
<dbReference type="InterPro" id="IPR048285">
    <property type="entry name" value="Integrin_alpha_Ig-like_2"/>
</dbReference>
<dbReference type="Proteomes" id="UP000291343">
    <property type="component" value="Unassembled WGS sequence"/>
</dbReference>
<dbReference type="PROSITE" id="PS51470">
    <property type="entry name" value="FG_GAP"/>
    <property type="match status" value="3"/>
</dbReference>
<dbReference type="PANTHER" id="PTHR23220:SF83">
    <property type="entry name" value="INTEGRIN ALPHA-PS3-RELATED"/>
    <property type="match status" value="1"/>
</dbReference>
<name>A0A482XG39_LAOST</name>
<dbReference type="Pfam" id="PF01839">
    <property type="entry name" value="FG-GAP"/>
    <property type="match status" value="2"/>
</dbReference>
<dbReference type="Gene3D" id="2.130.10.130">
    <property type="entry name" value="Integrin alpha, N-terminal"/>
    <property type="match status" value="1"/>
</dbReference>
<feature type="repeat" description="FG-GAP" evidence="12">
    <location>
        <begin position="399"/>
        <end position="456"/>
    </location>
</feature>
<keyword evidence="5" id="KW-0677">Repeat</keyword>
<evidence type="ECO:0000256" key="10">
    <source>
        <dbReference type="ARBA" id="ARBA00023170"/>
    </source>
</evidence>
<comment type="similarity">
    <text evidence="2 13">Belongs to the integrin alpha chain family.</text>
</comment>